<dbReference type="GO" id="GO:0030414">
    <property type="term" value="F:peptidase inhibitor activity"/>
    <property type="evidence" value="ECO:0007669"/>
    <property type="project" value="UniProtKB-KW"/>
</dbReference>
<organism evidence="5 6">
    <name type="scientific">Methanoculleus caldifontis</name>
    <dbReference type="NCBI Taxonomy" id="2651577"/>
    <lineage>
        <taxon>Archaea</taxon>
        <taxon>Methanobacteriati</taxon>
        <taxon>Methanobacteriota</taxon>
        <taxon>Stenosarchaea group</taxon>
        <taxon>Methanomicrobia</taxon>
        <taxon>Methanomicrobiales</taxon>
        <taxon>Methanomicrobiaceae</taxon>
        <taxon>Methanoculleus</taxon>
    </lineage>
</organism>
<dbReference type="SUPFAM" id="SSF141066">
    <property type="entry name" value="ICP-like"/>
    <property type="match status" value="1"/>
</dbReference>
<dbReference type="InterPro" id="IPR052781">
    <property type="entry name" value="Cys_protease_inhibitor_I42"/>
</dbReference>
<feature type="region of interest" description="Disordered" evidence="3">
    <location>
        <begin position="1"/>
        <end position="24"/>
    </location>
</feature>
<protein>
    <submittedName>
        <fullName evidence="5">Protease inhibitor I42 family protein</fullName>
    </submittedName>
</protein>
<evidence type="ECO:0000259" key="4">
    <source>
        <dbReference type="Pfam" id="PF09394"/>
    </source>
</evidence>
<accession>A0ABU3X013</accession>
<evidence type="ECO:0000256" key="2">
    <source>
        <dbReference type="ARBA" id="ARBA00022704"/>
    </source>
</evidence>
<comment type="caution">
    <text evidence="5">The sequence shown here is derived from an EMBL/GenBank/DDBJ whole genome shotgun (WGS) entry which is preliminary data.</text>
</comment>
<dbReference type="PANTHER" id="PTHR36530">
    <property type="entry name" value="INHIBITOR OF CYSTEINE PEPTIDASE"/>
    <property type="match status" value="1"/>
</dbReference>
<proteinExistence type="predicted"/>
<gene>
    <name evidence="5" type="ORF">F8E02_01865</name>
</gene>
<name>A0ABU3X013_9EURY</name>
<sequence length="146" mass="15598">MCMLGAGCTTQPTEQENATVTPTPVTTTTVPEANATTAPEEEGTYAFNEVDDNTTVTLPVGSNLTISLGENPTTGYQWNVTSSTGLQYVNDTYLPPETGLVGAGGVHVWEYIAAETGNAEFSAVYTRPWENVTENDTTFSMAFIIE</sequence>
<reference evidence="5 6" key="1">
    <citation type="submission" date="2019-10" db="EMBL/GenBank/DDBJ databases">
        <title>Isolation and characterization of Methanoculleus sp. Wushi-C6 from a hot spring well.</title>
        <authorList>
            <person name="Chen S.-C."/>
            <person name="Lan Z.-H."/>
            <person name="You Y.-T."/>
            <person name="Lai M.-C."/>
        </authorList>
    </citation>
    <scope>NUCLEOTIDE SEQUENCE [LARGE SCALE GENOMIC DNA]</scope>
    <source>
        <strain evidence="5 6">Wushi-C6</strain>
    </source>
</reference>
<dbReference type="Pfam" id="PF09394">
    <property type="entry name" value="Inhibitor_I42"/>
    <property type="match status" value="1"/>
</dbReference>
<dbReference type="InterPro" id="IPR018990">
    <property type="entry name" value="Prot_inh_I42_chagasin"/>
</dbReference>
<keyword evidence="1 5" id="KW-0646">Protease inhibitor</keyword>
<evidence type="ECO:0000313" key="5">
    <source>
        <dbReference type="EMBL" id="MDV2480771.1"/>
    </source>
</evidence>
<dbReference type="EMBL" id="WBKO01000001">
    <property type="protein sequence ID" value="MDV2480771.1"/>
    <property type="molecule type" value="Genomic_DNA"/>
</dbReference>
<evidence type="ECO:0000256" key="1">
    <source>
        <dbReference type="ARBA" id="ARBA00022690"/>
    </source>
</evidence>
<evidence type="ECO:0000313" key="6">
    <source>
        <dbReference type="Proteomes" id="UP001281203"/>
    </source>
</evidence>
<dbReference type="Proteomes" id="UP001281203">
    <property type="component" value="Unassembled WGS sequence"/>
</dbReference>
<feature type="domain" description="Proteinase inhibitor I42 chagasin" evidence="4">
    <location>
        <begin position="58"/>
        <end position="141"/>
    </location>
</feature>
<keyword evidence="2" id="KW-0789">Thiol protease inhibitor</keyword>
<keyword evidence="6" id="KW-1185">Reference proteome</keyword>
<evidence type="ECO:0000256" key="3">
    <source>
        <dbReference type="SAM" id="MobiDB-lite"/>
    </source>
</evidence>
<dbReference type="InterPro" id="IPR036331">
    <property type="entry name" value="Chagasin-like_sf"/>
</dbReference>
<dbReference type="Gene3D" id="2.60.40.2020">
    <property type="match status" value="1"/>
</dbReference>
<dbReference type="PANTHER" id="PTHR36530:SF1">
    <property type="entry name" value="AMOEBIASIN-1"/>
    <property type="match status" value="1"/>
</dbReference>